<organism evidence="3 4">
    <name type="scientific">Cairina moschata</name>
    <name type="common">Muscovy duck</name>
    <dbReference type="NCBI Taxonomy" id="8855"/>
    <lineage>
        <taxon>Eukaryota</taxon>
        <taxon>Metazoa</taxon>
        <taxon>Chordata</taxon>
        <taxon>Craniata</taxon>
        <taxon>Vertebrata</taxon>
        <taxon>Euteleostomi</taxon>
        <taxon>Archelosauria</taxon>
        <taxon>Archosauria</taxon>
        <taxon>Dinosauria</taxon>
        <taxon>Saurischia</taxon>
        <taxon>Theropoda</taxon>
        <taxon>Coelurosauria</taxon>
        <taxon>Aves</taxon>
        <taxon>Neognathae</taxon>
        <taxon>Galloanserae</taxon>
        <taxon>Anseriformes</taxon>
        <taxon>Anatidae</taxon>
        <taxon>Anatinae</taxon>
        <taxon>Cairina</taxon>
    </lineage>
</organism>
<dbReference type="Proteomes" id="UP000694556">
    <property type="component" value="Chromosome 27"/>
</dbReference>
<sequence length="172" mass="18914">MLAKAKEEWDQEIVDKQSEKERYLAERVTPLHTSGLSLSQLQVFLRPERGASSSGAQGLAFTAPPLCSAPRTCAGSCTRRLRLWTRSGMTSKPSATTTPGRSAPWKWATGARTWRPCRGWRGGRRCSTPPSPPRGSERCARAEEGPQPRCLPPFPLLPLRTLCTLTLSSAPR</sequence>
<evidence type="ECO:0000313" key="3">
    <source>
        <dbReference type="Ensembl" id="ENSCMMP00000011501.1"/>
    </source>
</evidence>
<dbReference type="Ensembl" id="ENSCMMT00000012657.1">
    <property type="protein sequence ID" value="ENSCMMP00000011501.1"/>
    <property type="gene ID" value="ENSCMMG00000007178.1"/>
</dbReference>
<dbReference type="InterPro" id="IPR001978">
    <property type="entry name" value="Troponin"/>
</dbReference>
<keyword evidence="1" id="KW-0514">Muscle protein</keyword>
<reference evidence="3" key="2">
    <citation type="submission" date="2025-08" db="UniProtKB">
        <authorList>
            <consortium name="Ensembl"/>
        </authorList>
    </citation>
    <scope>IDENTIFICATION</scope>
</reference>
<name>A0A8C3BXJ6_CAIMO</name>
<reference evidence="3" key="1">
    <citation type="submission" date="2018-09" db="EMBL/GenBank/DDBJ databases">
        <title>Common duck and Muscovy duck high density SNP chip.</title>
        <authorList>
            <person name="Vignal A."/>
            <person name="Thebault N."/>
            <person name="Warren W.C."/>
        </authorList>
    </citation>
    <scope>NUCLEOTIDE SEQUENCE [LARGE SCALE GENOMIC DNA]</scope>
</reference>
<accession>A0A8C3BXJ6</accession>
<dbReference type="Gene3D" id="1.20.5.350">
    <property type="match status" value="1"/>
</dbReference>
<evidence type="ECO:0000256" key="2">
    <source>
        <dbReference type="SAM" id="MobiDB-lite"/>
    </source>
</evidence>
<dbReference type="Pfam" id="PF00992">
    <property type="entry name" value="Troponin"/>
    <property type="match status" value="1"/>
</dbReference>
<dbReference type="AlphaFoldDB" id="A0A8C3BXJ6"/>
<feature type="compositionally biased region" description="Basic and acidic residues" evidence="2">
    <location>
        <begin position="135"/>
        <end position="146"/>
    </location>
</feature>
<feature type="region of interest" description="Disordered" evidence="2">
    <location>
        <begin position="124"/>
        <end position="147"/>
    </location>
</feature>
<evidence type="ECO:0000313" key="4">
    <source>
        <dbReference type="Proteomes" id="UP000694556"/>
    </source>
</evidence>
<evidence type="ECO:0000256" key="1">
    <source>
        <dbReference type="ARBA" id="ARBA00023179"/>
    </source>
</evidence>
<proteinExistence type="predicted"/>
<dbReference type="InterPro" id="IPR038077">
    <property type="entry name" value="Troponin_sf"/>
</dbReference>
<protein>
    <submittedName>
        <fullName evidence="3">Troponin I1, slow skeletal type</fullName>
    </submittedName>
</protein>
<dbReference type="SUPFAM" id="SSF90250">
    <property type="entry name" value="Troponin coil-coiled subunits"/>
    <property type="match status" value="1"/>
</dbReference>
<keyword evidence="4" id="KW-1185">Reference proteome</keyword>
<dbReference type="GO" id="GO:0005861">
    <property type="term" value="C:troponin complex"/>
    <property type="evidence" value="ECO:0007669"/>
    <property type="project" value="InterPro"/>
</dbReference>
<reference evidence="3" key="3">
    <citation type="submission" date="2025-09" db="UniProtKB">
        <authorList>
            <consortium name="Ensembl"/>
        </authorList>
    </citation>
    <scope>IDENTIFICATION</scope>
</reference>